<feature type="domain" description="STAS" evidence="3">
    <location>
        <begin position="17"/>
        <end position="110"/>
    </location>
</feature>
<comment type="caution">
    <text evidence="4">The sequence shown here is derived from an EMBL/GenBank/DDBJ whole genome shotgun (WGS) entry which is preliminary data.</text>
</comment>
<dbReference type="EMBL" id="VIGC01000002">
    <property type="protein sequence ID" value="TQE97604.1"/>
    <property type="molecule type" value="Genomic_DNA"/>
</dbReference>
<dbReference type="OrthoDB" id="9793697at2"/>
<dbReference type="AlphaFoldDB" id="A0A540VLG2"/>
<dbReference type="FunCoup" id="A0A540VLG2">
    <property type="interactions" value="72"/>
</dbReference>
<dbReference type="GO" id="GO:0043856">
    <property type="term" value="F:anti-sigma factor antagonist activity"/>
    <property type="evidence" value="ECO:0007669"/>
    <property type="project" value="InterPro"/>
</dbReference>
<organism evidence="4 5">
    <name type="scientific">Litorilinea aerophila</name>
    <dbReference type="NCBI Taxonomy" id="1204385"/>
    <lineage>
        <taxon>Bacteria</taxon>
        <taxon>Bacillati</taxon>
        <taxon>Chloroflexota</taxon>
        <taxon>Caldilineae</taxon>
        <taxon>Caldilineales</taxon>
        <taxon>Caldilineaceae</taxon>
        <taxon>Litorilinea</taxon>
    </lineage>
</organism>
<gene>
    <name evidence="4" type="ORF">FKZ61_01660</name>
</gene>
<keyword evidence="5" id="KW-1185">Reference proteome</keyword>
<reference evidence="4 5" key="1">
    <citation type="submission" date="2019-06" db="EMBL/GenBank/DDBJ databases">
        <title>Genome sequence of Litorilinea aerophila BAA-2444.</title>
        <authorList>
            <person name="Maclea K.S."/>
            <person name="Maurais E.G."/>
            <person name="Iannazzi L.C."/>
        </authorList>
    </citation>
    <scope>NUCLEOTIDE SEQUENCE [LARGE SCALE GENOMIC DNA]</scope>
    <source>
        <strain evidence="4 5">ATCC BAA-2444</strain>
    </source>
</reference>
<evidence type="ECO:0000256" key="2">
    <source>
        <dbReference type="RuleBase" id="RU003749"/>
    </source>
</evidence>
<dbReference type="SUPFAM" id="SSF52091">
    <property type="entry name" value="SpoIIaa-like"/>
    <property type="match status" value="1"/>
</dbReference>
<dbReference type="InterPro" id="IPR003658">
    <property type="entry name" value="Anti-sigma_ant"/>
</dbReference>
<sequence length="110" mass="12484">MTMQLQVDEQIRRTIQVKIPGRLDIVSAPEVKEQLERYLAEGVTDFVIDLSETPFMDSAGLAVLVSLLRRCRNQGGTVKLVWPRSEHVQRTLTLTRFDQVFDIIGRESAG</sequence>
<dbReference type="Proteomes" id="UP000317371">
    <property type="component" value="Unassembled WGS sequence"/>
</dbReference>
<comment type="similarity">
    <text evidence="1 2">Belongs to the anti-sigma-factor antagonist family.</text>
</comment>
<evidence type="ECO:0000259" key="3">
    <source>
        <dbReference type="PROSITE" id="PS50801"/>
    </source>
</evidence>
<dbReference type="NCBIfam" id="TIGR00377">
    <property type="entry name" value="ant_ant_sig"/>
    <property type="match status" value="1"/>
</dbReference>
<dbReference type="InterPro" id="IPR002645">
    <property type="entry name" value="STAS_dom"/>
</dbReference>
<evidence type="ECO:0000313" key="5">
    <source>
        <dbReference type="Proteomes" id="UP000317371"/>
    </source>
</evidence>
<dbReference type="InterPro" id="IPR036513">
    <property type="entry name" value="STAS_dom_sf"/>
</dbReference>
<dbReference type="CDD" id="cd07043">
    <property type="entry name" value="STAS_anti-anti-sigma_factors"/>
    <property type="match status" value="1"/>
</dbReference>
<evidence type="ECO:0000256" key="1">
    <source>
        <dbReference type="ARBA" id="ARBA00009013"/>
    </source>
</evidence>
<name>A0A540VLG2_9CHLR</name>
<evidence type="ECO:0000313" key="4">
    <source>
        <dbReference type="EMBL" id="TQE97604.1"/>
    </source>
</evidence>
<dbReference type="Pfam" id="PF01740">
    <property type="entry name" value="STAS"/>
    <property type="match status" value="1"/>
</dbReference>
<proteinExistence type="inferred from homology"/>
<dbReference type="PANTHER" id="PTHR33495">
    <property type="entry name" value="ANTI-SIGMA FACTOR ANTAGONIST TM_1081-RELATED-RELATED"/>
    <property type="match status" value="1"/>
</dbReference>
<accession>A0A540VLG2</accession>
<dbReference type="PANTHER" id="PTHR33495:SF2">
    <property type="entry name" value="ANTI-SIGMA FACTOR ANTAGONIST TM_1081-RELATED"/>
    <property type="match status" value="1"/>
</dbReference>
<dbReference type="Gene3D" id="3.30.750.24">
    <property type="entry name" value="STAS domain"/>
    <property type="match status" value="1"/>
</dbReference>
<dbReference type="InParanoid" id="A0A540VLG2"/>
<dbReference type="PROSITE" id="PS50801">
    <property type="entry name" value="STAS"/>
    <property type="match status" value="1"/>
</dbReference>
<protein>
    <recommendedName>
        <fullName evidence="2">Anti-sigma factor antagonist</fullName>
    </recommendedName>
</protein>